<comment type="caution">
    <text evidence="2">The sequence shown here is derived from an EMBL/GenBank/DDBJ whole genome shotgun (WGS) entry which is preliminary data.</text>
</comment>
<proteinExistence type="predicted"/>
<feature type="signal peptide" evidence="1">
    <location>
        <begin position="1"/>
        <end position="25"/>
    </location>
</feature>
<name>A0ABD1D0K3_CULPP</name>
<gene>
    <name evidence="2" type="ORF">pipiens_012885</name>
</gene>
<dbReference type="AlphaFoldDB" id="A0ABD1D0K3"/>
<dbReference type="Proteomes" id="UP001562425">
    <property type="component" value="Unassembled WGS sequence"/>
</dbReference>
<reference evidence="2 3" key="1">
    <citation type="submission" date="2024-05" db="EMBL/GenBank/DDBJ databases">
        <title>Culex pipiens pipiens assembly and annotation.</title>
        <authorList>
            <person name="Alout H."/>
            <person name="Durand T."/>
        </authorList>
    </citation>
    <scope>NUCLEOTIDE SEQUENCE [LARGE SCALE GENOMIC DNA]</scope>
    <source>
        <strain evidence="2">HA-2024</strain>
        <tissue evidence="2">Whole body</tissue>
    </source>
</reference>
<sequence>MNLRHQEYTACVVLLLSTIISITLGQQDFQFASEKEEEVQPMLAEPLDVVSKAQPIKSIYSK</sequence>
<dbReference type="EMBL" id="JBEHCU010008252">
    <property type="protein sequence ID" value="KAL1386060.1"/>
    <property type="molecule type" value="Genomic_DNA"/>
</dbReference>
<evidence type="ECO:0000313" key="2">
    <source>
        <dbReference type="EMBL" id="KAL1386060.1"/>
    </source>
</evidence>
<protein>
    <submittedName>
        <fullName evidence="2">Uncharacterized protein</fullName>
    </submittedName>
</protein>
<evidence type="ECO:0000313" key="3">
    <source>
        <dbReference type="Proteomes" id="UP001562425"/>
    </source>
</evidence>
<keyword evidence="3" id="KW-1185">Reference proteome</keyword>
<organism evidence="2 3">
    <name type="scientific">Culex pipiens pipiens</name>
    <name type="common">Northern house mosquito</name>
    <dbReference type="NCBI Taxonomy" id="38569"/>
    <lineage>
        <taxon>Eukaryota</taxon>
        <taxon>Metazoa</taxon>
        <taxon>Ecdysozoa</taxon>
        <taxon>Arthropoda</taxon>
        <taxon>Hexapoda</taxon>
        <taxon>Insecta</taxon>
        <taxon>Pterygota</taxon>
        <taxon>Neoptera</taxon>
        <taxon>Endopterygota</taxon>
        <taxon>Diptera</taxon>
        <taxon>Nematocera</taxon>
        <taxon>Culicoidea</taxon>
        <taxon>Culicidae</taxon>
        <taxon>Culicinae</taxon>
        <taxon>Culicini</taxon>
        <taxon>Culex</taxon>
        <taxon>Culex</taxon>
    </lineage>
</organism>
<feature type="non-terminal residue" evidence="2">
    <location>
        <position position="62"/>
    </location>
</feature>
<evidence type="ECO:0000256" key="1">
    <source>
        <dbReference type="SAM" id="SignalP"/>
    </source>
</evidence>
<accession>A0ABD1D0K3</accession>
<keyword evidence="1" id="KW-0732">Signal</keyword>
<feature type="chain" id="PRO_5044772855" evidence="1">
    <location>
        <begin position="26"/>
        <end position="62"/>
    </location>
</feature>